<dbReference type="AlphaFoldDB" id="A0A135YW55"/>
<evidence type="ECO:0000313" key="2">
    <source>
        <dbReference type="Proteomes" id="UP000070326"/>
    </source>
</evidence>
<name>A0A135YW55_9FIRM</name>
<dbReference type="PATRIC" id="fig|1261.3.peg.1433"/>
<comment type="caution">
    <text evidence="1">The sequence shown here is derived from an EMBL/GenBank/DDBJ whole genome shotgun (WGS) entry which is preliminary data.</text>
</comment>
<accession>A0A135YW55</accession>
<proteinExistence type="predicted"/>
<protein>
    <submittedName>
        <fullName evidence="1">Uncharacterized protein</fullName>
    </submittedName>
</protein>
<dbReference type="RefSeq" id="WP_060916949.1">
    <property type="nucleotide sequence ID" value="NZ_CAXUJS010000023.1"/>
</dbReference>
<gene>
    <name evidence="1" type="ORF">HMPREF3195_00623</name>
</gene>
<sequence>MYVIFRDDLISSDDIRKEIEENSKFRVITDLSKASKREDVMSFKLAIKPRDLEIDRAFDWDDDSTVDEYFEKAESLTKDFLKFFPKYTIQASSAYKWDEVYDEINLVLVISNIDLKLKKLELDILPRMLKQVD</sequence>
<dbReference type="eggNOG" id="ENOG5032S6B">
    <property type="taxonomic scope" value="Bacteria"/>
</dbReference>
<dbReference type="EMBL" id="LSQZ01000019">
    <property type="protein sequence ID" value="KXI13635.1"/>
    <property type="molecule type" value="Genomic_DNA"/>
</dbReference>
<evidence type="ECO:0000313" key="1">
    <source>
        <dbReference type="EMBL" id="KXI13635.1"/>
    </source>
</evidence>
<dbReference type="Proteomes" id="UP000070326">
    <property type="component" value="Unassembled WGS sequence"/>
</dbReference>
<reference evidence="1 2" key="1">
    <citation type="submission" date="2016-02" db="EMBL/GenBank/DDBJ databases">
        <authorList>
            <person name="Wen L."/>
            <person name="He K."/>
            <person name="Yang H."/>
        </authorList>
    </citation>
    <scope>NUCLEOTIDE SEQUENCE [LARGE SCALE GENOMIC DNA]</scope>
    <source>
        <strain evidence="1 2">MJR8628A</strain>
    </source>
</reference>
<organism evidence="1 2">
    <name type="scientific">Peptostreptococcus anaerobius</name>
    <dbReference type="NCBI Taxonomy" id="1261"/>
    <lineage>
        <taxon>Bacteria</taxon>
        <taxon>Bacillati</taxon>
        <taxon>Bacillota</taxon>
        <taxon>Clostridia</taxon>
        <taxon>Peptostreptococcales</taxon>
        <taxon>Peptostreptococcaceae</taxon>
        <taxon>Peptostreptococcus</taxon>
    </lineage>
</organism>